<dbReference type="InterPro" id="IPR012341">
    <property type="entry name" value="6hp_glycosidase-like_sf"/>
</dbReference>
<gene>
    <name evidence="8" type="ORF">J2S75_001797</name>
</gene>
<keyword evidence="7" id="KW-0624">Polysaccharide degradation</keyword>
<evidence type="ECO:0000256" key="2">
    <source>
        <dbReference type="ARBA" id="ARBA00009209"/>
    </source>
</evidence>
<dbReference type="PRINTS" id="PR00735">
    <property type="entry name" value="GLHYDRLASE8"/>
</dbReference>
<proteinExistence type="inferred from homology"/>
<keyword evidence="4 8" id="KW-0378">Hydrolase</keyword>
<organism evidence="8 9">
    <name type="scientific">Ancylobacter polymorphus</name>
    <dbReference type="NCBI Taxonomy" id="223390"/>
    <lineage>
        <taxon>Bacteria</taxon>
        <taxon>Pseudomonadati</taxon>
        <taxon>Pseudomonadota</taxon>
        <taxon>Alphaproteobacteria</taxon>
        <taxon>Hyphomicrobiales</taxon>
        <taxon>Xanthobacteraceae</taxon>
        <taxon>Ancylobacter</taxon>
    </lineage>
</organism>
<dbReference type="Pfam" id="PF01270">
    <property type="entry name" value="Glyco_hydro_8"/>
    <property type="match status" value="1"/>
</dbReference>
<reference evidence="8 9" key="1">
    <citation type="submission" date="2023-07" db="EMBL/GenBank/DDBJ databases">
        <title>Genomic Encyclopedia of Type Strains, Phase IV (KMG-IV): sequencing the most valuable type-strain genomes for metagenomic binning, comparative biology and taxonomic classification.</title>
        <authorList>
            <person name="Goeker M."/>
        </authorList>
    </citation>
    <scope>NUCLEOTIDE SEQUENCE [LARGE SCALE GENOMIC DNA]</scope>
    <source>
        <strain evidence="8 9">DSM 2457</strain>
    </source>
</reference>
<sequence length="384" mass="41302">MLYRLRHRRQPAASPHGAARLMARLMARLGRGAGVAAAMLVAAACLVAPGAFAKEPAGMISRDDWAAYSARFVDPSGRVIDDANGRISHSEGQGYGMLLAYLAGDKAGFERIWTFTRTELLIRDDGLAAWRWDPEADPHVTDINAASDGDILIAYALALAGEAWSVPDYVSSATRIARALGQQVVRREAGRLVLLPGVTGFSVGERPDGPVLNLSYWIFEAFPVLARLAPEVDWAGLAASGRELLSLARLGPAKLPPDWISAPAGRPLAPADGFEPVFGYNSLRIVLYLLRAGIPDSDVQKAILNNWMVQNGGMPAIVNIPTGKALARLSEPGYRMLAATLACAIDGTAIPADLRRLQPSQYYPSTLYLLSLSLVSEKYPTCLR</sequence>
<dbReference type="SUPFAM" id="SSF48208">
    <property type="entry name" value="Six-hairpin glycosidases"/>
    <property type="match status" value="1"/>
</dbReference>
<protein>
    <recommendedName>
        <fullName evidence="3">cellulase</fullName>
        <ecNumber evidence="3">3.2.1.4</ecNumber>
    </recommendedName>
</protein>
<keyword evidence="7" id="KW-0119">Carbohydrate metabolism</keyword>
<dbReference type="GO" id="GO:0008810">
    <property type="term" value="F:cellulase activity"/>
    <property type="evidence" value="ECO:0007669"/>
    <property type="project" value="UniProtKB-EC"/>
</dbReference>
<dbReference type="EC" id="3.2.1.4" evidence="3"/>
<comment type="similarity">
    <text evidence="2">Belongs to the glycosyl hydrolase 8 (cellulase D) family.</text>
</comment>
<evidence type="ECO:0000256" key="4">
    <source>
        <dbReference type="ARBA" id="ARBA00022801"/>
    </source>
</evidence>
<comment type="catalytic activity">
    <reaction evidence="1">
        <text>Endohydrolysis of (1-&gt;4)-beta-D-glucosidic linkages in cellulose, lichenin and cereal beta-D-glucans.</text>
        <dbReference type="EC" id="3.2.1.4"/>
    </reaction>
</comment>
<dbReference type="Gene3D" id="1.50.10.10">
    <property type="match status" value="1"/>
</dbReference>
<dbReference type="InterPro" id="IPR002037">
    <property type="entry name" value="Glyco_hydro_8"/>
</dbReference>
<keyword evidence="5" id="KW-0136">Cellulose degradation</keyword>
<accession>A0ABU0BE65</accession>
<dbReference type="EMBL" id="JAUSUI010000003">
    <property type="protein sequence ID" value="MDQ0302769.1"/>
    <property type="molecule type" value="Genomic_DNA"/>
</dbReference>
<evidence type="ECO:0000313" key="9">
    <source>
        <dbReference type="Proteomes" id="UP001224682"/>
    </source>
</evidence>
<name>A0ABU0BE65_9HYPH</name>
<evidence type="ECO:0000256" key="5">
    <source>
        <dbReference type="ARBA" id="ARBA00023001"/>
    </source>
</evidence>
<evidence type="ECO:0000256" key="1">
    <source>
        <dbReference type="ARBA" id="ARBA00000966"/>
    </source>
</evidence>
<comment type="caution">
    <text evidence="8">The sequence shown here is derived from an EMBL/GenBank/DDBJ whole genome shotgun (WGS) entry which is preliminary data.</text>
</comment>
<evidence type="ECO:0000256" key="7">
    <source>
        <dbReference type="ARBA" id="ARBA00023326"/>
    </source>
</evidence>
<evidence type="ECO:0000313" key="8">
    <source>
        <dbReference type="EMBL" id="MDQ0302769.1"/>
    </source>
</evidence>
<keyword evidence="9" id="KW-1185">Reference proteome</keyword>
<evidence type="ECO:0000256" key="6">
    <source>
        <dbReference type="ARBA" id="ARBA00023295"/>
    </source>
</evidence>
<dbReference type="InterPro" id="IPR008928">
    <property type="entry name" value="6-hairpin_glycosidase_sf"/>
</dbReference>
<keyword evidence="6 8" id="KW-0326">Glycosidase</keyword>
<evidence type="ECO:0000256" key="3">
    <source>
        <dbReference type="ARBA" id="ARBA00012601"/>
    </source>
</evidence>
<dbReference type="Proteomes" id="UP001224682">
    <property type="component" value="Unassembled WGS sequence"/>
</dbReference>